<evidence type="ECO:0000313" key="2">
    <source>
        <dbReference type="Proteomes" id="UP000033859"/>
    </source>
</evidence>
<name>A0A0G0XP98_9BACT</name>
<evidence type="ECO:0000313" key="1">
    <source>
        <dbReference type="EMBL" id="KKS26655.1"/>
    </source>
</evidence>
<dbReference type="AlphaFoldDB" id="A0A0G0XP98"/>
<accession>A0A0G0XP98</accession>
<comment type="caution">
    <text evidence="1">The sequence shown here is derived from an EMBL/GenBank/DDBJ whole genome shotgun (WGS) entry which is preliminary data.</text>
</comment>
<reference evidence="1 2" key="1">
    <citation type="journal article" date="2015" name="Nature">
        <title>rRNA introns, odd ribosomes, and small enigmatic genomes across a large radiation of phyla.</title>
        <authorList>
            <person name="Brown C.T."/>
            <person name="Hug L.A."/>
            <person name="Thomas B.C."/>
            <person name="Sharon I."/>
            <person name="Castelle C.J."/>
            <person name="Singh A."/>
            <person name="Wilkins M.J."/>
            <person name="Williams K.H."/>
            <person name="Banfield J.F."/>
        </authorList>
    </citation>
    <scope>NUCLEOTIDE SEQUENCE [LARGE SCALE GENOMIC DNA]</scope>
</reference>
<dbReference type="Proteomes" id="UP000033859">
    <property type="component" value="Unassembled WGS sequence"/>
</dbReference>
<organism evidence="1 2">
    <name type="scientific">Candidatus Yanofskybacteria bacterium GW2011_GWC2_41_9</name>
    <dbReference type="NCBI Taxonomy" id="1619029"/>
    <lineage>
        <taxon>Bacteria</taxon>
        <taxon>Candidatus Yanofskyibacteriota</taxon>
    </lineage>
</organism>
<dbReference type="EMBL" id="LCCE01000021">
    <property type="protein sequence ID" value="KKS26655.1"/>
    <property type="molecule type" value="Genomic_DNA"/>
</dbReference>
<gene>
    <name evidence="1" type="ORF">UU84_C0021G0001</name>
</gene>
<proteinExistence type="predicted"/>
<protein>
    <submittedName>
        <fullName evidence="1">Uncharacterized protein</fullName>
    </submittedName>
</protein>
<sequence length="100" mass="11236">MVVCKSKCCNAKVRVNGVPDFIGSKEICTISYICLKCGKPCDVKRLDFQGKILEKLVEFLDGITIHPVKGVILTLKKKHQLAELNKMEQKLSKSKSKKSR</sequence>